<gene>
    <name evidence="2" type="ORF">EXD82_05670</name>
</gene>
<evidence type="ECO:0008006" key="4">
    <source>
        <dbReference type="Google" id="ProtNLM"/>
    </source>
</evidence>
<evidence type="ECO:0000313" key="2">
    <source>
        <dbReference type="EMBL" id="TQQ84676.1"/>
    </source>
</evidence>
<dbReference type="PROSITE" id="PS51257">
    <property type="entry name" value="PROKAR_LIPOPROTEIN"/>
    <property type="match status" value="1"/>
</dbReference>
<evidence type="ECO:0000313" key="3">
    <source>
        <dbReference type="Proteomes" id="UP000317863"/>
    </source>
</evidence>
<feature type="chain" id="PRO_5038491150" description="DUF1307 domain-containing protein" evidence="1">
    <location>
        <begin position="22"/>
        <end position="172"/>
    </location>
</feature>
<name>A0A544QVH4_9FIRM</name>
<dbReference type="Proteomes" id="UP000317863">
    <property type="component" value="Unassembled WGS sequence"/>
</dbReference>
<proteinExistence type="predicted"/>
<dbReference type="RefSeq" id="WP_142535947.1">
    <property type="nucleotide sequence ID" value="NZ_SGJB01000008.1"/>
</dbReference>
<organism evidence="2 3">
    <name type="scientific">Peptacetobacter hominis</name>
    <dbReference type="NCBI Taxonomy" id="2743610"/>
    <lineage>
        <taxon>Bacteria</taxon>
        <taxon>Bacillati</taxon>
        <taxon>Bacillota</taxon>
        <taxon>Clostridia</taxon>
        <taxon>Peptostreptococcales</taxon>
        <taxon>Peptostreptococcaceae</taxon>
        <taxon>Peptacetobacter</taxon>
    </lineage>
</organism>
<evidence type="ECO:0000256" key="1">
    <source>
        <dbReference type="SAM" id="SignalP"/>
    </source>
</evidence>
<keyword evidence="3" id="KW-1185">Reference proteome</keyword>
<dbReference type="EMBL" id="SGJB01000008">
    <property type="protein sequence ID" value="TQQ84676.1"/>
    <property type="molecule type" value="Genomic_DNA"/>
</dbReference>
<sequence>MKRKIAVIMASVMMLSMFILSGCGSSDDEKKDPDIQVNVSVAGPNIEEYKNIEIENLKEINREDFKVVQIEVYAEYSEKYSDMKMTVPKFKDNCGIADDIQRYISGDSSLNENDIDRISKYEENFVLYTKGMTEKDIKTLLNKHKLTVEYKNSDGETEKQEIALGDSAKFIK</sequence>
<feature type="signal peptide" evidence="1">
    <location>
        <begin position="1"/>
        <end position="21"/>
    </location>
</feature>
<dbReference type="AlphaFoldDB" id="A0A544QVH4"/>
<reference evidence="2 3" key="1">
    <citation type="submission" date="2019-02" db="EMBL/GenBank/DDBJ databases">
        <title>Peptostreptococcaceae bacterium ZHW00191 nov., a new bacterium isolated from the human gut.</title>
        <authorList>
            <person name="Zhou H.-W."/>
            <person name="Chen X.-J."/>
        </authorList>
    </citation>
    <scope>NUCLEOTIDE SEQUENCE [LARGE SCALE GENOMIC DNA]</scope>
    <source>
        <strain evidence="2 3">ZHW00191</strain>
    </source>
</reference>
<dbReference type="OrthoDB" id="2080929at2"/>
<protein>
    <recommendedName>
        <fullName evidence="4">DUF1307 domain-containing protein</fullName>
    </recommendedName>
</protein>
<accession>A0A544QVH4</accession>
<comment type="caution">
    <text evidence="2">The sequence shown here is derived from an EMBL/GenBank/DDBJ whole genome shotgun (WGS) entry which is preliminary data.</text>
</comment>
<keyword evidence="1" id="KW-0732">Signal</keyword>